<dbReference type="InterPro" id="IPR002347">
    <property type="entry name" value="SDR_fam"/>
</dbReference>
<dbReference type="GO" id="GO:0016491">
    <property type="term" value="F:oxidoreductase activity"/>
    <property type="evidence" value="ECO:0007669"/>
    <property type="project" value="UniProtKB-KW"/>
</dbReference>
<keyword evidence="4" id="KW-1185">Reference proteome</keyword>
<dbReference type="Proteomes" id="UP000688137">
    <property type="component" value="Unassembled WGS sequence"/>
</dbReference>
<name>A0A8S1NPF3_PARPR</name>
<dbReference type="CDD" id="cd05327">
    <property type="entry name" value="retinol-DH_like_SDR_c_like"/>
    <property type="match status" value="1"/>
</dbReference>
<evidence type="ECO:0000313" key="3">
    <source>
        <dbReference type="EMBL" id="CAD8092151.1"/>
    </source>
</evidence>
<organism evidence="3 4">
    <name type="scientific">Paramecium primaurelia</name>
    <dbReference type="NCBI Taxonomy" id="5886"/>
    <lineage>
        <taxon>Eukaryota</taxon>
        <taxon>Sar</taxon>
        <taxon>Alveolata</taxon>
        <taxon>Ciliophora</taxon>
        <taxon>Intramacronucleata</taxon>
        <taxon>Oligohymenophorea</taxon>
        <taxon>Peniculida</taxon>
        <taxon>Parameciidae</taxon>
        <taxon>Paramecium</taxon>
    </lineage>
</organism>
<evidence type="ECO:0000313" key="4">
    <source>
        <dbReference type="Proteomes" id="UP000688137"/>
    </source>
</evidence>
<dbReference type="PANTHER" id="PTHR43157:SF31">
    <property type="entry name" value="PHOSPHATIDYLINOSITOL-GLYCAN BIOSYNTHESIS CLASS F PROTEIN"/>
    <property type="match status" value="1"/>
</dbReference>
<feature type="chain" id="PRO_5035732493" evidence="2">
    <location>
        <begin position="18"/>
        <end position="324"/>
    </location>
</feature>
<dbReference type="PANTHER" id="PTHR43157">
    <property type="entry name" value="PHOSPHATIDYLINOSITOL-GLYCAN BIOSYNTHESIS CLASS F PROTEIN-RELATED"/>
    <property type="match status" value="1"/>
</dbReference>
<feature type="signal peptide" evidence="2">
    <location>
        <begin position="1"/>
        <end position="17"/>
    </location>
</feature>
<keyword evidence="2" id="KW-0732">Signal</keyword>
<proteinExistence type="predicted"/>
<gene>
    <name evidence="3" type="ORF">PPRIM_AZ9-3.1.T0900017</name>
</gene>
<comment type="caution">
    <text evidence="3">The sequence shown here is derived from an EMBL/GenBank/DDBJ whole genome shotgun (WGS) entry which is preliminary data.</text>
</comment>
<keyword evidence="1" id="KW-0560">Oxidoreductase</keyword>
<evidence type="ECO:0000256" key="1">
    <source>
        <dbReference type="ARBA" id="ARBA00023002"/>
    </source>
</evidence>
<sequence length="324" mass="37791">MWLDLIILLLALTLGYAFRIYFRGKECIIRRDISNKIILITGGSKGIGQETIRQLAHHNCTIIFGSRTKPTEFLNHLNKYHPKTIIKYIPLDLQNWKSIQQFVEQVNKEVKKIDILINNAAIMGTLTRQLTQYGLEAQFGTNYFGPFYLTQQLLPLLKKSDSPRVINVASVAHTYEGLDFNDINCDKWANSIFWSRIYTYRAYGNTKLSLILNAQEFSKRTGIKACSLHPGVVRSEVLQYQLSAKWFDWLLKILWPFFAYFTKDCYYGCQTTLHCIMMNDDQLVDGGYYDNCELSQPKYTSKQRAQQLWDFTLELIKKIEQEQK</sequence>
<dbReference type="OMA" id="NEVIFMM"/>
<accession>A0A8S1NPF3</accession>
<dbReference type="EMBL" id="CAJJDM010000093">
    <property type="protein sequence ID" value="CAD8092151.1"/>
    <property type="molecule type" value="Genomic_DNA"/>
</dbReference>
<protein>
    <submittedName>
        <fullName evidence="3">Uncharacterized protein</fullName>
    </submittedName>
</protein>
<evidence type="ECO:0000256" key="2">
    <source>
        <dbReference type="SAM" id="SignalP"/>
    </source>
</evidence>
<reference evidence="3" key="1">
    <citation type="submission" date="2021-01" db="EMBL/GenBank/DDBJ databases">
        <authorList>
            <consortium name="Genoscope - CEA"/>
            <person name="William W."/>
        </authorList>
    </citation>
    <scope>NUCLEOTIDE SEQUENCE</scope>
</reference>
<dbReference type="Pfam" id="PF00106">
    <property type="entry name" value="adh_short"/>
    <property type="match status" value="1"/>
</dbReference>
<dbReference type="AlphaFoldDB" id="A0A8S1NPF3"/>